<proteinExistence type="predicted"/>
<protein>
    <submittedName>
        <fullName evidence="1">Uncharacterized protein</fullName>
    </submittedName>
</protein>
<accession>A0A4Y2MEP0</accession>
<comment type="caution">
    <text evidence="1">The sequence shown here is derived from an EMBL/GenBank/DDBJ whole genome shotgun (WGS) entry which is preliminary data.</text>
</comment>
<dbReference type="OrthoDB" id="6437361at2759"/>
<dbReference type="AlphaFoldDB" id="A0A4Y2MEP0"/>
<sequence length="152" mass="17755">MAEVAQTAVGVNEAEDFREKEVKVQKECNESEEMLEISKENLRKLKEWMTKLMGVRLNEEIEKNEVTKGDLELKSPKKITPEFIIYDVEDDLKVEEAINMIKEQNEELKKGAIKLEYIMKIERSNNWVISLDSDSFRKIRKNCKGNLELESS</sequence>
<dbReference type="Proteomes" id="UP000499080">
    <property type="component" value="Unassembled WGS sequence"/>
</dbReference>
<gene>
    <name evidence="1" type="ORF">AVEN_161818_1</name>
</gene>
<reference evidence="1 2" key="1">
    <citation type="journal article" date="2019" name="Sci. Rep.">
        <title>Orb-weaving spider Araneus ventricosus genome elucidates the spidroin gene catalogue.</title>
        <authorList>
            <person name="Kono N."/>
            <person name="Nakamura H."/>
            <person name="Ohtoshi R."/>
            <person name="Moran D.A.P."/>
            <person name="Shinohara A."/>
            <person name="Yoshida Y."/>
            <person name="Fujiwara M."/>
            <person name="Mori M."/>
            <person name="Tomita M."/>
            <person name="Arakawa K."/>
        </authorList>
    </citation>
    <scope>NUCLEOTIDE SEQUENCE [LARGE SCALE GENOMIC DNA]</scope>
</reference>
<name>A0A4Y2MEP0_ARAVE</name>
<organism evidence="1 2">
    <name type="scientific">Araneus ventricosus</name>
    <name type="common">Orbweaver spider</name>
    <name type="synonym">Epeira ventricosa</name>
    <dbReference type="NCBI Taxonomy" id="182803"/>
    <lineage>
        <taxon>Eukaryota</taxon>
        <taxon>Metazoa</taxon>
        <taxon>Ecdysozoa</taxon>
        <taxon>Arthropoda</taxon>
        <taxon>Chelicerata</taxon>
        <taxon>Arachnida</taxon>
        <taxon>Araneae</taxon>
        <taxon>Araneomorphae</taxon>
        <taxon>Entelegynae</taxon>
        <taxon>Araneoidea</taxon>
        <taxon>Araneidae</taxon>
        <taxon>Araneus</taxon>
    </lineage>
</organism>
<dbReference type="EMBL" id="BGPR01007263">
    <property type="protein sequence ID" value="GBN25588.1"/>
    <property type="molecule type" value="Genomic_DNA"/>
</dbReference>
<evidence type="ECO:0000313" key="1">
    <source>
        <dbReference type="EMBL" id="GBN25588.1"/>
    </source>
</evidence>
<keyword evidence="2" id="KW-1185">Reference proteome</keyword>
<evidence type="ECO:0000313" key="2">
    <source>
        <dbReference type="Proteomes" id="UP000499080"/>
    </source>
</evidence>